<organism evidence="2 4">
    <name type="scientific">Adineta steineri</name>
    <dbReference type="NCBI Taxonomy" id="433720"/>
    <lineage>
        <taxon>Eukaryota</taxon>
        <taxon>Metazoa</taxon>
        <taxon>Spiralia</taxon>
        <taxon>Gnathifera</taxon>
        <taxon>Rotifera</taxon>
        <taxon>Eurotatoria</taxon>
        <taxon>Bdelloidea</taxon>
        <taxon>Adinetida</taxon>
        <taxon>Adinetidae</taxon>
        <taxon>Adineta</taxon>
    </lineage>
</organism>
<feature type="transmembrane region" description="Helical" evidence="1">
    <location>
        <begin position="63"/>
        <end position="83"/>
    </location>
</feature>
<proteinExistence type="predicted"/>
<accession>A0A819YX70</accession>
<evidence type="ECO:0000313" key="4">
    <source>
        <dbReference type="Proteomes" id="UP000663844"/>
    </source>
</evidence>
<dbReference type="Proteomes" id="UP000663844">
    <property type="component" value="Unassembled WGS sequence"/>
</dbReference>
<evidence type="ECO:0000256" key="1">
    <source>
        <dbReference type="SAM" id="Phobius"/>
    </source>
</evidence>
<dbReference type="AlphaFoldDB" id="A0A819YX70"/>
<comment type="caution">
    <text evidence="2">The sequence shown here is derived from an EMBL/GenBank/DDBJ whole genome shotgun (WGS) entry which is preliminary data.</text>
</comment>
<name>A0A819YX70_9BILA</name>
<dbReference type="Proteomes" id="UP000663868">
    <property type="component" value="Unassembled WGS sequence"/>
</dbReference>
<reference evidence="2" key="1">
    <citation type="submission" date="2021-02" db="EMBL/GenBank/DDBJ databases">
        <authorList>
            <person name="Nowell W R."/>
        </authorList>
    </citation>
    <scope>NUCLEOTIDE SEQUENCE</scope>
</reference>
<keyword evidence="1" id="KW-1133">Transmembrane helix</keyword>
<evidence type="ECO:0000313" key="2">
    <source>
        <dbReference type="EMBL" id="CAF4161119.1"/>
    </source>
</evidence>
<keyword evidence="1" id="KW-0472">Membrane</keyword>
<sequence>MQRTLAVLSWFDRGFETVFEILDENLRGEIYKRIRLLTILPTIAMIRHEQMQYGLTSFRYPPFPLVLTLFVSMTRVLLAIRFIRQKTVGEFN</sequence>
<protein>
    <submittedName>
        <fullName evidence="2">Uncharacterized protein</fullName>
    </submittedName>
</protein>
<dbReference type="EMBL" id="CAJOAZ010007362">
    <property type="protein sequence ID" value="CAF4161119.1"/>
    <property type="molecule type" value="Genomic_DNA"/>
</dbReference>
<dbReference type="EMBL" id="CAJOBB010006489">
    <property type="protein sequence ID" value="CAF4162341.1"/>
    <property type="molecule type" value="Genomic_DNA"/>
</dbReference>
<gene>
    <name evidence="3" type="ORF">KXQ929_LOCUS37890</name>
    <name evidence="2" type="ORF">OXD698_LOCUS38617</name>
</gene>
<keyword evidence="1" id="KW-0812">Transmembrane</keyword>
<evidence type="ECO:0000313" key="3">
    <source>
        <dbReference type="EMBL" id="CAF4162341.1"/>
    </source>
</evidence>